<dbReference type="PANTHER" id="PTHR30404:SF0">
    <property type="entry name" value="N-ACETYLMURAMOYL-L-ALANINE AMIDASE AMIC"/>
    <property type="match status" value="1"/>
</dbReference>
<dbReference type="SUPFAM" id="SSF53187">
    <property type="entry name" value="Zn-dependent exopeptidases"/>
    <property type="match status" value="1"/>
</dbReference>
<dbReference type="PANTHER" id="PTHR30404">
    <property type="entry name" value="N-ACETYLMURAMOYL-L-ALANINE AMIDASE"/>
    <property type="match status" value="1"/>
</dbReference>
<dbReference type="InterPro" id="IPR002508">
    <property type="entry name" value="MurNAc-LAA_cat"/>
</dbReference>
<dbReference type="EMBL" id="DQWE01000102">
    <property type="protein sequence ID" value="HDI82597.1"/>
    <property type="molecule type" value="Genomic_DNA"/>
</dbReference>
<comment type="caution">
    <text evidence="3">The sequence shown here is derived from an EMBL/GenBank/DDBJ whole genome shotgun (WGS) entry which is preliminary data.</text>
</comment>
<gene>
    <name evidence="3" type="ORF">ENF18_02255</name>
</gene>
<dbReference type="Gene3D" id="3.40.630.40">
    <property type="entry name" value="Zn-dependent exopeptidases"/>
    <property type="match status" value="1"/>
</dbReference>
<feature type="domain" description="MurNAc-LAA" evidence="2">
    <location>
        <begin position="284"/>
        <end position="438"/>
    </location>
</feature>
<dbReference type="AlphaFoldDB" id="A0A7C0VAC3"/>
<reference evidence="3" key="1">
    <citation type="journal article" date="2020" name="mSystems">
        <title>Genome- and Community-Level Interaction Insights into Carbon Utilization and Element Cycling Functions of Hydrothermarchaeota in Hydrothermal Sediment.</title>
        <authorList>
            <person name="Zhou Z."/>
            <person name="Liu Y."/>
            <person name="Xu W."/>
            <person name="Pan J."/>
            <person name="Luo Z.H."/>
            <person name="Li M."/>
        </authorList>
    </citation>
    <scope>NUCLEOTIDE SEQUENCE [LARGE SCALE GENOMIC DNA]</scope>
    <source>
        <strain evidence="3">HyVt-102</strain>
    </source>
</reference>
<dbReference type="CDD" id="cd02696">
    <property type="entry name" value="MurNAc-LAA"/>
    <property type="match status" value="1"/>
</dbReference>
<organism evidence="3">
    <name type="scientific">candidate division WOR-3 bacterium</name>
    <dbReference type="NCBI Taxonomy" id="2052148"/>
    <lineage>
        <taxon>Bacteria</taxon>
        <taxon>Bacteria division WOR-3</taxon>
    </lineage>
</organism>
<dbReference type="GO" id="GO:0009253">
    <property type="term" value="P:peptidoglycan catabolic process"/>
    <property type="evidence" value="ECO:0007669"/>
    <property type="project" value="InterPro"/>
</dbReference>
<dbReference type="FunFam" id="3.40.630.40:FF:000005">
    <property type="entry name" value="N-acetylmuramoyl-L-alanine amidase (AmiA)"/>
    <property type="match status" value="1"/>
</dbReference>
<dbReference type="GO" id="GO:0008745">
    <property type="term" value="F:N-acetylmuramoyl-L-alanine amidase activity"/>
    <property type="evidence" value="ECO:0007669"/>
    <property type="project" value="InterPro"/>
</dbReference>
<dbReference type="Pfam" id="PF01520">
    <property type="entry name" value="Amidase_3"/>
    <property type="match status" value="1"/>
</dbReference>
<proteinExistence type="predicted"/>
<dbReference type="SMART" id="SM00646">
    <property type="entry name" value="Ami_3"/>
    <property type="match status" value="1"/>
</dbReference>
<dbReference type="GO" id="GO:0030288">
    <property type="term" value="C:outer membrane-bounded periplasmic space"/>
    <property type="evidence" value="ECO:0007669"/>
    <property type="project" value="TreeGrafter"/>
</dbReference>
<evidence type="ECO:0000259" key="2">
    <source>
        <dbReference type="SMART" id="SM00646"/>
    </source>
</evidence>
<name>A0A7C0VAC3_UNCW3</name>
<sequence length="446" mass="50710">MILILFAFQVQYGDNVYQFNSIPVQDLDYVSLKKLSEKLGCSMLYDSTYKIYTIQKEARITIVPENPFIKYEEKFIQLTYPVIEIDGDPFIPLCELPGILSLLLNSEFKLQGGDVVEVKKLNVFSFKIKVKSDETVATLKYAPSLEILFRGEDTIWVITIFDAIYNPDIFPTEGKGFIKRILPRAGEGFLELKVITAPDKDVNIKKLDGRLKIEVREYRRKEIRTIVVDPGHGGKDPGAIGNGLKEKDITLKIAKYLSAELKSMGFNVIMTRTDDTFLSLKERTEIADNARADLFVSIHCNSVRNKSYVAMHGTETYFLSVAKTDWARAVEATENSSIKFEGADVAQTGLKYVLWDLAQSQFLEESQQLAIDIQESIVDYCRTYNRGVNQANFYVLRVNYMPAVLVETLFISNPDDAKKLKDDDFLKRLARGIARGIRKYVESRNG</sequence>
<evidence type="ECO:0000313" key="3">
    <source>
        <dbReference type="EMBL" id="HDI82597.1"/>
    </source>
</evidence>
<evidence type="ECO:0000256" key="1">
    <source>
        <dbReference type="ARBA" id="ARBA00022801"/>
    </source>
</evidence>
<protein>
    <submittedName>
        <fullName evidence="3">N-acetylmuramoyl-L-alanine amidase</fullName>
    </submittedName>
</protein>
<keyword evidence="1" id="KW-0378">Hydrolase</keyword>
<accession>A0A7C0VAC3</accession>
<dbReference type="Proteomes" id="UP000885847">
    <property type="component" value="Unassembled WGS sequence"/>
</dbReference>
<dbReference type="InterPro" id="IPR050695">
    <property type="entry name" value="N-acetylmuramoyl_amidase_3"/>
</dbReference>